<organism evidence="3 4">
    <name type="scientific">Lacipirellula parvula</name>
    <dbReference type="NCBI Taxonomy" id="2650471"/>
    <lineage>
        <taxon>Bacteria</taxon>
        <taxon>Pseudomonadati</taxon>
        <taxon>Planctomycetota</taxon>
        <taxon>Planctomycetia</taxon>
        <taxon>Pirellulales</taxon>
        <taxon>Lacipirellulaceae</taxon>
        <taxon>Lacipirellula</taxon>
    </lineage>
</organism>
<evidence type="ECO:0000313" key="4">
    <source>
        <dbReference type="Proteomes" id="UP000326837"/>
    </source>
</evidence>
<name>A0A5K7XIN1_9BACT</name>
<dbReference type="PANTHER" id="PTHR22911:SF137">
    <property type="entry name" value="SOLUTE CARRIER FAMILY 35 MEMBER G2-RELATED"/>
    <property type="match status" value="1"/>
</dbReference>
<dbReference type="AlphaFoldDB" id="A0A5K7XIN1"/>
<gene>
    <name evidence="3" type="ORF">PLANPX_2361</name>
</gene>
<feature type="transmembrane region" description="Helical" evidence="1">
    <location>
        <begin position="69"/>
        <end position="88"/>
    </location>
</feature>
<sequence>MNLTDNWQFWALLSAAFAALTAILSKLGVRGVDPDAAQLIRTLVVVALLGVALTLMGKLRALGSITQQNWIFLMLAGLATAASWACYFRALKIGDATRVAAVDKLSVLMVAIFAALFLSERLGPASWLGVALAAGGVFLLSWAR</sequence>
<dbReference type="Proteomes" id="UP000326837">
    <property type="component" value="Chromosome"/>
</dbReference>
<dbReference type="FunFam" id="1.10.3730.20:FF:000009">
    <property type="entry name" value="EamA family transporter"/>
    <property type="match status" value="1"/>
</dbReference>
<dbReference type="InterPro" id="IPR037185">
    <property type="entry name" value="EmrE-like"/>
</dbReference>
<evidence type="ECO:0000256" key="1">
    <source>
        <dbReference type="SAM" id="Phobius"/>
    </source>
</evidence>
<keyword evidence="1" id="KW-0472">Membrane</keyword>
<dbReference type="EMBL" id="AP021861">
    <property type="protein sequence ID" value="BBO32749.1"/>
    <property type="molecule type" value="Genomic_DNA"/>
</dbReference>
<feature type="domain" description="EamA" evidence="2">
    <location>
        <begin position="7"/>
        <end position="141"/>
    </location>
</feature>
<dbReference type="RefSeq" id="WP_152098662.1">
    <property type="nucleotide sequence ID" value="NZ_AP021861.1"/>
</dbReference>
<dbReference type="GO" id="GO:0016020">
    <property type="term" value="C:membrane"/>
    <property type="evidence" value="ECO:0007669"/>
    <property type="project" value="InterPro"/>
</dbReference>
<feature type="transmembrane region" description="Helical" evidence="1">
    <location>
        <begin position="100"/>
        <end position="119"/>
    </location>
</feature>
<feature type="transmembrane region" description="Helical" evidence="1">
    <location>
        <begin position="6"/>
        <end position="27"/>
    </location>
</feature>
<dbReference type="Pfam" id="PF00892">
    <property type="entry name" value="EamA"/>
    <property type="match status" value="1"/>
</dbReference>
<feature type="transmembrane region" description="Helical" evidence="1">
    <location>
        <begin position="39"/>
        <end position="57"/>
    </location>
</feature>
<accession>A0A5K7XIN1</accession>
<evidence type="ECO:0000259" key="2">
    <source>
        <dbReference type="Pfam" id="PF00892"/>
    </source>
</evidence>
<dbReference type="PANTHER" id="PTHR22911">
    <property type="entry name" value="ACYL-MALONYL CONDENSING ENZYME-RELATED"/>
    <property type="match status" value="1"/>
</dbReference>
<evidence type="ECO:0000313" key="3">
    <source>
        <dbReference type="EMBL" id="BBO32749.1"/>
    </source>
</evidence>
<proteinExistence type="predicted"/>
<keyword evidence="4" id="KW-1185">Reference proteome</keyword>
<dbReference type="SUPFAM" id="SSF103481">
    <property type="entry name" value="Multidrug resistance efflux transporter EmrE"/>
    <property type="match status" value="1"/>
</dbReference>
<protein>
    <recommendedName>
        <fullName evidence="2">EamA domain-containing protein</fullName>
    </recommendedName>
</protein>
<dbReference type="KEGG" id="lpav:PLANPX_2361"/>
<feature type="transmembrane region" description="Helical" evidence="1">
    <location>
        <begin position="125"/>
        <end position="143"/>
    </location>
</feature>
<keyword evidence="1" id="KW-1133">Transmembrane helix</keyword>
<dbReference type="InterPro" id="IPR000620">
    <property type="entry name" value="EamA_dom"/>
</dbReference>
<dbReference type="Gene3D" id="1.10.3730.20">
    <property type="match status" value="1"/>
</dbReference>
<keyword evidence="1" id="KW-0812">Transmembrane</keyword>
<reference evidence="4" key="1">
    <citation type="submission" date="2019-10" db="EMBL/GenBank/DDBJ databases">
        <title>Lacipirellula parvula gen. nov., sp. nov., representing a lineage of planctomycetes widespread in freshwater anoxic habitats, and description of the family Lacipirellulaceae.</title>
        <authorList>
            <person name="Dedysh S.N."/>
            <person name="Kulichevskaya I.S."/>
            <person name="Beletsky A.V."/>
            <person name="Rakitin A.L."/>
            <person name="Mardanov A.V."/>
            <person name="Ivanova A.A."/>
            <person name="Saltykova V.X."/>
            <person name="Rijpstra W.I.C."/>
            <person name="Sinninghe Damste J.S."/>
            <person name="Ravin N.V."/>
        </authorList>
    </citation>
    <scope>NUCLEOTIDE SEQUENCE [LARGE SCALE GENOMIC DNA]</scope>
    <source>
        <strain evidence="4">PX69</strain>
    </source>
</reference>